<dbReference type="PANTHER" id="PTHR43441">
    <property type="entry name" value="RIBOSOMAL-PROTEIN-SERINE ACETYLTRANSFERASE"/>
    <property type="match status" value="1"/>
</dbReference>
<dbReference type="OMA" id="ILRWDRV"/>
<dbReference type="AlphaFoldDB" id="S7RKC6"/>
<dbReference type="GO" id="GO:1990189">
    <property type="term" value="F:protein N-terminal-serine acetyltransferase activity"/>
    <property type="evidence" value="ECO:0007669"/>
    <property type="project" value="TreeGrafter"/>
</dbReference>
<dbReference type="InterPro" id="IPR016181">
    <property type="entry name" value="Acyl_CoA_acyltransferase"/>
</dbReference>
<evidence type="ECO:0000259" key="2">
    <source>
        <dbReference type="PROSITE" id="PS51186"/>
    </source>
</evidence>
<gene>
    <name evidence="3" type="ORF">GLOTRDRAFT_63734</name>
</gene>
<dbReference type="InterPro" id="IPR051908">
    <property type="entry name" value="Ribosomal_N-acetyltransferase"/>
</dbReference>
<dbReference type="OrthoDB" id="41238at2759"/>
<dbReference type="Gene3D" id="3.40.630.30">
    <property type="match status" value="1"/>
</dbReference>
<dbReference type="eggNOG" id="ENOG502S4YT">
    <property type="taxonomic scope" value="Eukaryota"/>
</dbReference>
<dbReference type="HOGENOM" id="CLU_078023_0_0_1"/>
<keyword evidence="3" id="KW-0808">Transferase</keyword>
<evidence type="ECO:0000313" key="4">
    <source>
        <dbReference type="Proteomes" id="UP000030669"/>
    </source>
</evidence>
<keyword evidence="4" id="KW-1185">Reference proteome</keyword>
<dbReference type="GO" id="GO:0008999">
    <property type="term" value="F:protein-N-terminal-alanine acetyltransferase activity"/>
    <property type="evidence" value="ECO:0007669"/>
    <property type="project" value="TreeGrafter"/>
</dbReference>
<dbReference type="SUPFAM" id="SSF55729">
    <property type="entry name" value="Acyl-CoA N-acyltransferases (Nat)"/>
    <property type="match status" value="1"/>
</dbReference>
<protein>
    <submittedName>
        <fullName evidence="3">Acyl-CoA N-acyltransferase</fullName>
    </submittedName>
</protein>
<dbReference type="Pfam" id="PF13302">
    <property type="entry name" value="Acetyltransf_3"/>
    <property type="match status" value="1"/>
</dbReference>
<feature type="compositionally biased region" description="Basic and acidic residues" evidence="1">
    <location>
        <begin position="203"/>
        <end position="213"/>
    </location>
</feature>
<feature type="region of interest" description="Disordered" evidence="1">
    <location>
        <begin position="193"/>
        <end position="213"/>
    </location>
</feature>
<dbReference type="PROSITE" id="PS51186">
    <property type="entry name" value="GNAT"/>
    <property type="match status" value="1"/>
</dbReference>
<organism evidence="3 4">
    <name type="scientific">Gloeophyllum trabeum (strain ATCC 11539 / FP-39264 / Madison 617)</name>
    <name type="common">Brown rot fungus</name>
    <dbReference type="NCBI Taxonomy" id="670483"/>
    <lineage>
        <taxon>Eukaryota</taxon>
        <taxon>Fungi</taxon>
        <taxon>Dikarya</taxon>
        <taxon>Basidiomycota</taxon>
        <taxon>Agaricomycotina</taxon>
        <taxon>Agaricomycetes</taxon>
        <taxon>Gloeophyllales</taxon>
        <taxon>Gloeophyllaceae</taxon>
        <taxon>Gloeophyllum</taxon>
    </lineage>
</organism>
<feature type="domain" description="N-acetyltransferase" evidence="2">
    <location>
        <begin position="39"/>
        <end position="205"/>
    </location>
</feature>
<dbReference type="GeneID" id="19307566"/>
<name>S7RKC6_GLOTA</name>
<proteinExistence type="predicted"/>
<dbReference type="RefSeq" id="XP_007868406.1">
    <property type="nucleotide sequence ID" value="XM_007870215.1"/>
</dbReference>
<dbReference type="KEGG" id="gtr:GLOTRDRAFT_63734"/>
<dbReference type="PANTHER" id="PTHR43441:SF5">
    <property type="entry name" value="FAMILY ACETYLTRANSFERASE, PUTATIVE-RELATED"/>
    <property type="match status" value="1"/>
</dbReference>
<dbReference type="Proteomes" id="UP000030669">
    <property type="component" value="Unassembled WGS sequence"/>
</dbReference>
<sequence>MSLTTSQENLNFCFPIRELSNDRLKLTPFIPSVHAAEFVKGAAPYPEIWAHLSRGPFMSEQEYTSTFVQGLVQRDPGMILLAVIDKTRPATPVDPEGALAGAVTYMGTNPTHLSTEIGWVIVLPPFQRTHVTSNLVGLMLHYALDLPAAGGLGLRRVQWTTSTMNTASQRTAERLGFRKEGVLRWAQRFEDGRRRGKVGNGKEQPRGRGGEDDLARDTVLYSLCWDDWEEGGREKVQAIMDRR</sequence>
<dbReference type="EMBL" id="KB469306">
    <property type="protein sequence ID" value="EPQ53104.1"/>
    <property type="molecule type" value="Genomic_DNA"/>
</dbReference>
<evidence type="ECO:0000313" key="3">
    <source>
        <dbReference type="EMBL" id="EPQ53104.1"/>
    </source>
</evidence>
<evidence type="ECO:0000256" key="1">
    <source>
        <dbReference type="SAM" id="MobiDB-lite"/>
    </source>
</evidence>
<accession>S7RKC6</accession>
<keyword evidence="3" id="KW-0012">Acyltransferase</keyword>
<dbReference type="InterPro" id="IPR000182">
    <property type="entry name" value="GNAT_dom"/>
</dbReference>
<reference evidence="3 4" key="1">
    <citation type="journal article" date="2012" name="Science">
        <title>The Paleozoic origin of enzymatic lignin decomposition reconstructed from 31 fungal genomes.</title>
        <authorList>
            <person name="Floudas D."/>
            <person name="Binder M."/>
            <person name="Riley R."/>
            <person name="Barry K."/>
            <person name="Blanchette R.A."/>
            <person name="Henrissat B."/>
            <person name="Martinez A.T."/>
            <person name="Otillar R."/>
            <person name="Spatafora J.W."/>
            <person name="Yadav J.S."/>
            <person name="Aerts A."/>
            <person name="Benoit I."/>
            <person name="Boyd A."/>
            <person name="Carlson A."/>
            <person name="Copeland A."/>
            <person name="Coutinho P.M."/>
            <person name="de Vries R.P."/>
            <person name="Ferreira P."/>
            <person name="Findley K."/>
            <person name="Foster B."/>
            <person name="Gaskell J."/>
            <person name="Glotzer D."/>
            <person name="Gorecki P."/>
            <person name="Heitman J."/>
            <person name="Hesse C."/>
            <person name="Hori C."/>
            <person name="Igarashi K."/>
            <person name="Jurgens J.A."/>
            <person name="Kallen N."/>
            <person name="Kersten P."/>
            <person name="Kohler A."/>
            <person name="Kuees U."/>
            <person name="Kumar T.K.A."/>
            <person name="Kuo A."/>
            <person name="LaButti K."/>
            <person name="Larrondo L.F."/>
            <person name="Lindquist E."/>
            <person name="Ling A."/>
            <person name="Lombard V."/>
            <person name="Lucas S."/>
            <person name="Lundell T."/>
            <person name="Martin R."/>
            <person name="McLaughlin D.J."/>
            <person name="Morgenstern I."/>
            <person name="Morin E."/>
            <person name="Murat C."/>
            <person name="Nagy L.G."/>
            <person name="Nolan M."/>
            <person name="Ohm R.A."/>
            <person name="Patyshakuliyeva A."/>
            <person name="Rokas A."/>
            <person name="Ruiz-Duenas F.J."/>
            <person name="Sabat G."/>
            <person name="Salamov A."/>
            <person name="Samejima M."/>
            <person name="Schmutz J."/>
            <person name="Slot J.C."/>
            <person name="St John F."/>
            <person name="Stenlid J."/>
            <person name="Sun H."/>
            <person name="Sun S."/>
            <person name="Syed K."/>
            <person name="Tsang A."/>
            <person name="Wiebenga A."/>
            <person name="Young D."/>
            <person name="Pisabarro A."/>
            <person name="Eastwood D.C."/>
            <person name="Martin F."/>
            <person name="Cullen D."/>
            <person name="Grigoriev I.V."/>
            <person name="Hibbett D.S."/>
        </authorList>
    </citation>
    <scope>NUCLEOTIDE SEQUENCE [LARGE SCALE GENOMIC DNA]</scope>
    <source>
        <strain evidence="3 4">ATCC 11539</strain>
    </source>
</reference>